<feature type="signal peptide" evidence="2">
    <location>
        <begin position="1"/>
        <end position="20"/>
    </location>
</feature>
<dbReference type="InterPro" id="IPR011043">
    <property type="entry name" value="Gal_Oxase/kelch_b-propeller"/>
</dbReference>
<evidence type="ECO:0000256" key="2">
    <source>
        <dbReference type="SAM" id="SignalP"/>
    </source>
</evidence>
<dbReference type="eggNOG" id="COG3947">
    <property type="taxonomic scope" value="Bacteria"/>
</dbReference>
<evidence type="ECO:0008006" key="5">
    <source>
        <dbReference type="Google" id="ProtNLM"/>
    </source>
</evidence>
<organism evidence="3 4">
    <name type="scientific">Anditalea andensis</name>
    <dbReference type="NCBI Taxonomy" id="1048983"/>
    <lineage>
        <taxon>Bacteria</taxon>
        <taxon>Pseudomonadati</taxon>
        <taxon>Bacteroidota</taxon>
        <taxon>Cytophagia</taxon>
        <taxon>Cytophagales</taxon>
        <taxon>Cytophagaceae</taxon>
        <taxon>Anditalea</taxon>
    </lineage>
</organism>
<sequence length="841" mass="96894">MKAIYITLIFLLLIKQLATANDPLQSGLFFSSHEVNQDLRTSLNLTPTEPYSLQEGFSIEFDAHFRNHDGYFGYIYRIIGNDTFNLDLVANLNTSHTAFWLVAKDNILIGFTWEELGGKNFDDWLPVRLEVDGVRNTVQLSINGKLKESYIDLPPAALNRLDFLFGAHKTRHFLSTDVAPMTIKNIQIKDHLHETLAFWKLDKHHNHHIYDDINGSKATVSNPIWRIDNHTKWRPMLSLSIKNKLGTAIDIKESILYIIGSEELTKIDLNAQTYTQLSYKKGNPYRCRLNSYIYDAENQTIISYSFDNPEPSILDLNTMSWSLDPPHCDLPQYWQHNRIYQNEILTTFGGYGLYTFKNHLQQLDIKHQQWATLKTIDDIEPRYLSAMGQLTNDEVYLFGGFGSKSGEQYLDPHNYYDLHKINIASGRTEKLWDRTRQISNHFVPVESLVPTKEKDGFYTLIFDHSKYETHLNLVKISKDKPEMVTYTDSIPYHFIDIGSWSSLYYLEAKQSLLALTMENDRISLYTMAYPPLHPEDTIQNHTPPSFIGRWPYLILVIILAGAILTFVWLKIKRKKPTDQAPNSPMEQEHISDQVFTRPKVSSILFLGGFEAFDANGKNITSDFTPTLRQLFLIIYFYSVNNKGITSSKLKELIWPDKSDISAKNNRNVNISKLRLILEKIGNVHIDSENSYWKLSLCETVYSDFEEVLKLKNEIKNNPDLPSSKVIRLINLFSVGELCPNIQSEWMDNFKVQFSNMAIDTLFDLLKGGSIAQNQYSLRIGVAETILIHDVLNEEAIKIKCQALFQMGKKGLALQAHEKFAKEYEKMMGTPYTGSSRILYES</sequence>
<keyword evidence="1" id="KW-0812">Transmembrane</keyword>
<protein>
    <recommendedName>
        <fullName evidence="5">DNA-binding transcriptional activator</fullName>
    </recommendedName>
</protein>
<dbReference type="AlphaFoldDB" id="A0A074L3C8"/>
<dbReference type="SUPFAM" id="SSF50965">
    <property type="entry name" value="Galactose oxidase, central domain"/>
    <property type="match status" value="1"/>
</dbReference>
<dbReference type="PANTHER" id="PTHR35807">
    <property type="entry name" value="TRANSCRIPTIONAL REGULATOR REDD-RELATED"/>
    <property type="match status" value="1"/>
</dbReference>
<dbReference type="InterPro" id="IPR051677">
    <property type="entry name" value="AfsR-DnrI-RedD_regulator"/>
</dbReference>
<keyword evidence="1" id="KW-0472">Membrane</keyword>
<keyword evidence="2" id="KW-0732">Signal</keyword>
<feature type="chain" id="PRO_5001695672" description="DNA-binding transcriptional activator" evidence="2">
    <location>
        <begin position="21"/>
        <end position="841"/>
    </location>
</feature>
<accession>A0A074L3C8</accession>
<keyword evidence="4" id="KW-1185">Reference proteome</keyword>
<gene>
    <name evidence="3" type="ORF">EL17_23830</name>
</gene>
<dbReference type="GO" id="GO:0003677">
    <property type="term" value="F:DNA binding"/>
    <property type="evidence" value="ECO:0007669"/>
    <property type="project" value="TreeGrafter"/>
</dbReference>
<name>A0A074L3C8_9BACT</name>
<reference evidence="3 4" key="1">
    <citation type="submission" date="2014-04" db="EMBL/GenBank/DDBJ databases">
        <title>Characterization and application of a salt tolerant electro-active bacterium.</title>
        <authorList>
            <person name="Yang L."/>
            <person name="Wei S."/>
            <person name="Tay Q.X.M."/>
        </authorList>
    </citation>
    <scope>NUCLEOTIDE SEQUENCE [LARGE SCALE GENOMIC DNA]</scope>
    <source>
        <strain evidence="3 4">LY1</strain>
    </source>
</reference>
<keyword evidence="1" id="KW-1133">Transmembrane helix</keyword>
<dbReference type="PANTHER" id="PTHR35807:SF1">
    <property type="entry name" value="TRANSCRIPTIONAL REGULATOR REDD"/>
    <property type="match status" value="1"/>
</dbReference>
<dbReference type="RefSeq" id="WP_035069141.1">
    <property type="nucleotide sequence ID" value="NZ_JMIH01000005.1"/>
</dbReference>
<dbReference type="GO" id="GO:0006355">
    <property type="term" value="P:regulation of DNA-templated transcription"/>
    <property type="evidence" value="ECO:0007669"/>
    <property type="project" value="TreeGrafter"/>
</dbReference>
<evidence type="ECO:0000313" key="3">
    <source>
        <dbReference type="EMBL" id="KEO75654.1"/>
    </source>
</evidence>
<evidence type="ECO:0000256" key="1">
    <source>
        <dbReference type="SAM" id="Phobius"/>
    </source>
</evidence>
<dbReference type="InterPro" id="IPR015915">
    <property type="entry name" value="Kelch-typ_b-propeller"/>
</dbReference>
<dbReference type="Gene3D" id="2.120.10.80">
    <property type="entry name" value="Kelch-type beta propeller"/>
    <property type="match status" value="1"/>
</dbReference>
<dbReference type="EMBL" id="JMIH01000005">
    <property type="protein sequence ID" value="KEO75654.1"/>
    <property type="molecule type" value="Genomic_DNA"/>
</dbReference>
<proteinExistence type="predicted"/>
<feature type="transmembrane region" description="Helical" evidence="1">
    <location>
        <begin position="550"/>
        <end position="569"/>
    </location>
</feature>
<dbReference type="Proteomes" id="UP000027821">
    <property type="component" value="Unassembled WGS sequence"/>
</dbReference>
<evidence type="ECO:0000313" key="4">
    <source>
        <dbReference type="Proteomes" id="UP000027821"/>
    </source>
</evidence>
<dbReference type="OrthoDB" id="1110630at2"/>
<comment type="caution">
    <text evidence="3">The sequence shown here is derived from an EMBL/GenBank/DDBJ whole genome shotgun (WGS) entry which is preliminary data.</text>
</comment>